<evidence type="ECO:0000313" key="2">
    <source>
        <dbReference type="Proteomes" id="UP000094426"/>
    </source>
</evidence>
<dbReference type="Proteomes" id="UP000094426">
    <property type="component" value="Unassembled WGS sequence"/>
</dbReference>
<dbReference type="AlphaFoldDB" id="A0A1E2SJF0"/>
<name>A0A1E2SJF0_LEIXY</name>
<gene>
    <name evidence="1" type="ORF">ATY41_02725</name>
</gene>
<reference evidence="1 2" key="1">
    <citation type="submission" date="2015-11" db="EMBL/GenBank/DDBJ databases">
        <authorList>
            <person name="Zhang Y."/>
            <person name="Guo Z."/>
        </authorList>
    </citation>
    <scope>NUCLEOTIDE SEQUENCE [LARGE SCALE GENOMIC DNA]</scope>
    <source>
        <strain evidence="2">gdw1</strain>
    </source>
</reference>
<comment type="caution">
    <text evidence="1">The sequence shown here is derived from an EMBL/GenBank/DDBJ whole genome shotgun (WGS) entry which is preliminary data.</text>
</comment>
<dbReference type="Pfam" id="PF18906">
    <property type="entry name" value="Phage_tube_2"/>
    <property type="match status" value="1"/>
</dbReference>
<dbReference type="OrthoDB" id="5052058at2"/>
<dbReference type="InterPro" id="IPR044000">
    <property type="entry name" value="Phage_tube_2"/>
</dbReference>
<accession>A0A1E2SJF0</accession>
<dbReference type="RefSeq" id="WP_011187024.1">
    <property type="nucleotide sequence ID" value="NZ_LNZG01000023.1"/>
</dbReference>
<protein>
    <submittedName>
        <fullName evidence="1">Uncharacterized protein</fullName>
    </submittedName>
</protein>
<dbReference type="EMBL" id="LNZG01000023">
    <property type="protein sequence ID" value="ODA89972.1"/>
    <property type="molecule type" value="Genomic_DNA"/>
</dbReference>
<dbReference type="OMA" id="TIWADRF"/>
<proteinExistence type="predicted"/>
<sequence>MMSTGTGLAGQVGIATETSYGTAAPPTRFLPISKAQMTKVKNTIGQSWLGAGRLMDLGAGRVVTTRGGKGTFDLDVTNRGMGLLLQALMGTTVTPIQVGSTAAYTQTHALADTVDKSLTVQAGIPDATGIVRPYTFLGAKVTDATFTFEPGKEVTSTFTLDTQDVIESQTLAAASYVAAMRPFVGTDTSVKVGMFGSEAAVSGVKKVTIKIERPQNAARYYLGGQGLKAQPLLNAMTKITGTIEADFIDKTIWADRFASDAPFSLVLEADGLQISASGNFDTFRITLPQCFLDGDTPTLQGPDVVSGSFPFTALFDGANLPTIFTQSADTTL</sequence>
<evidence type="ECO:0000313" key="1">
    <source>
        <dbReference type="EMBL" id="ODA89972.1"/>
    </source>
</evidence>
<organism evidence="1 2">
    <name type="scientific">Leifsonia xyli subsp. xyli</name>
    <dbReference type="NCBI Taxonomy" id="59736"/>
    <lineage>
        <taxon>Bacteria</taxon>
        <taxon>Bacillati</taxon>
        <taxon>Actinomycetota</taxon>
        <taxon>Actinomycetes</taxon>
        <taxon>Micrococcales</taxon>
        <taxon>Microbacteriaceae</taxon>
        <taxon>Leifsonia</taxon>
    </lineage>
</organism>